<reference evidence="3 4" key="1">
    <citation type="submission" date="2024-06" db="EMBL/GenBank/DDBJ databases">
        <authorList>
            <person name="Woo H."/>
        </authorList>
    </citation>
    <scope>NUCLEOTIDE SEQUENCE [LARGE SCALE GENOMIC DNA]</scope>
    <source>
        <strain evidence="3 4">Si-c</strain>
    </source>
</reference>
<feature type="domain" description="Cytochrome c assembly protein" evidence="2">
    <location>
        <begin position="41"/>
        <end position="259"/>
    </location>
</feature>
<dbReference type="PANTHER" id="PTHR38034">
    <property type="entry name" value="INNER MEMBRANE PROTEIN YPJD"/>
    <property type="match status" value="1"/>
</dbReference>
<evidence type="ECO:0000313" key="3">
    <source>
        <dbReference type="EMBL" id="MEW9571006.1"/>
    </source>
</evidence>
<dbReference type="InterPro" id="IPR002541">
    <property type="entry name" value="Cyt_c_assembly"/>
</dbReference>
<keyword evidence="4" id="KW-1185">Reference proteome</keyword>
<dbReference type="InterPro" id="IPR052372">
    <property type="entry name" value="YpjD/HemX"/>
</dbReference>
<feature type="transmembrane region" description="Helical" evidence="1">
    <location>
        <begin position="173"/>
        <end position="196"/>
    </location>
</feature>
<evidence type="ECO:0000259" key="2">
    <source>
        <dbReference type="Pfam" id="PF01578"/>
    </source>
</evidence>
<keyword evidence="1" id="KW-0812">Transmembrane</keyword>
<protein>
    <submittedName>
        <fullName evidence="3">Inner membrane protein YpjD</fullName>
    </submittedName>
</protein>
<dbReference type="Proteomes" id="UP001556220">
    <property type="component" value="Unassembled WGS sequence"/>
</dbReference>
<comment type="caution">
    <text evidence="3">The sequence shown here is derived from an EMBL/GenBank/DDBJ whole genome shotgun (WGS) entry which is preliminary data.</text>
</comment>
<feature type="transmembrane region" description="Helical" evidence="1">
    <location>
        <begin position="61"/>
        <end position="81"/>
    </location>
</feature>
<dbReference type="PANTHER" id="PTHR38034:SF1">
    <property type="entry name" value="INNER MEMBRANE PROTEIN YPJD"/>
    <property type="match status" value="1"/>
</dbReference>
<dbReference type="Pfam" id="PF01578">
    <property type="entry name" value="Cytochrom_C_asm"/>
    <property type="match status" value="1"/>
</dbReference>
<accession>A0ABV3QB03</accession>
<feature type="transmembrane region" description="Helical" evidence="1">
    <location>
        <begin position="235"/>
        <end position="257"/>
    </location>
</feature>
<feature type="transmembrane region" description="Helical" evidence="1">
    <location>
        <begin position="121"/>
        <end position="147"/>
    </location>
</feature>
<keyword evidence="1" id="KW-1133">Transmembrane helix</keyword>
<keyword evidence="1" id="KW-0472">Membrane</keyword>
<gene>
    <name evidence="3" type="ORF">ABQJ54_04530</name>
</gene>
<dbReference type="EMBL" id="JBFOHK010000001">
    <property type="protein sequence ID" value="MEW9571006.1"/>
    <property type="molecule type" value="Genomic_DNA"/>
</dbReference>
<evidence type="ECO:0000256" key="1">
    <source>
        <dbReference type="SAM" id="Phobius"/>
    </source>
</evidence>
<feature type="transmembrane region" description="Helical" evidence="1">
    <location>
        <begin position="87"/>
        <end position="109"/>
    </location>
</feature>
<sequence>MSLALLSILAIVFYLGGASLLAAPLTGCPRTPQRLGLSIATLAVLLHIAVLLGAHGGRLDLHFFAALSLVACVVAALTLLVNLSRPVAGLGVIVFPLAALLLGLDVFLAPPTTPNPLDWQISLHVAIALLGYSLLSIAAGVAVLLAVQERALRTHRPIRLVRALPPLTQTESLLFRLIGGGFALLTLTLLSGALFIQNIRAQHLIHTTVLSVLAWLIFGVLLWGRWKHGWRGRSAVNLCLAGMAVLLLAFFGSKAVLELILHRSV</sequence>
<feature type="transmembrane region" description="Helical" evidence="1">
    <location>
        <begin position="203"/>
        <end position="223"/>
    </location>
</feature>
<proteinExistence type="predicted"/>
<feature type="transmembrane region" description="Helical" evidence="1">
    <location>
        <begin position="32"/>
        <end position="54"/>
    </location>
</feature>
<evidence type="ECO:0000313" key="4">
    <source>
        <dbReference type="Proteomes" id="UP001556220"/>
    </source>
</evidence>
<dbReference type="RefSeq" id="WP_367853071.1">
    <property type="nucleotide sequence ID" value="NZ_JBFOHK010000001.1"/>
</dbReference>
<organism evidence="3 4">
    <name type="scientific">Rhodanobacter lycopersici</name>
    <dbReference type="NCBI Taxonomy" id="3162487"/>
    <lineage>
        <taxon>Bacteria</taxon>
        <taxon>Pseudomonadati</taxon>
        <taxon>Pseudomonadota</taxon>
        <taxon>Gammaproteobacteria</taxon>
        <taxon>Lysobacterales</taxon>
        <taxon>Rhodanobacteraceae</taxon>
        <taxon>Rhodanobacter</taxon>
    </lineage>
</organism>
<name>A0ABV3QB03_9GAMM</name>